<dbReference type="InterPro" id="IPR025567">
    <property type="entry name" value="DUF4332"/>
</dbReference>
<feature type="domain" description="DUF4332" evidence="1">
    <location>
        <begin position="8"/>
        <end position="128"/>
    </location>
</feature>
<comment type="caution">
    <text evidence="2">The sequence shown here is derived from an EMBL/GenBank/DDBJ whole genome shotgun (WGS) entry which is preliminary data.</text>
</comment>
<organism evidence="2">
    <name type="scientific">bioreactor metagenome</name>
    <dbReference type="NCBI Taxonomy" id="1076179"/>
    <lineage>
        <taxon>unclassified sequences</taxon>
        <taxon>metagenomes</taxon>
        <taxon>ecological metagenomes</taxon>
    </lineage>
</organism>
<dbReference type="Pfam" id="PF14229">
    <property type="entry name" value="DUF4332"/>
    <property type="match status" value="1"/>
</dbReference>
<dbReference type="Gene3D" id="1.10.150.20">
    <property type="entry name" value="5' to 3' exonuclease, C-terminal subdomain"/>
    <property type="match status" value="2"/>
</dbReference>
<evidence type="ECO:0000313" key="2">
    <source>
        <dbReference type="EMBL" id="MPM03497.1"/>
    </source>
</evidence>
<accession>A0A644WIU8</accession>
<gene>
    <name evidence="2" type="ORF">SDC9_49764</name>
</gene>
<name>A0A644WIU8_9ZZZZ</name>
<proteinExistence type="predicted"/>
<dbReference type="AlphaFoldDB" id="A0A644WIU8"/>
<reference evidence="2" key="1">
    <citation type="submission" date="2019-08" db="EMBL/GenBank/DDBJ databases">
        <authorList>
            <person name="Kucharzyk K."/>
            <person name="Murdoch R.W."/>
            <person name="Higgins S."/>
            <person name="Loffler F."/>
        </authorList>
    </citation>
    <scope>NUCLEOTIDE SEQUENCE</scope>
</reference>
<evidence type="ECO:0000259" key="1">
    <source>
        <dbReference type="Pfam" id="PF14229"/>
    </source>
</evidence>
<sequence length="134" mass="14988">MANLEKVEGIGETYAKKLRDAGVGSTDMLLETGSTRKGRDELAAKTGIASKLILEWVNHVDLFRVKGVGEEYADLLEASGVDTVPELAQRRADNLHKKMAEVNAEKKLVRQLPSEKQVQEWIEQAKELPRVIQY</sequence>
<protein>
    <recommendedName>
        <fullName evidence="1">DUF4332 domain-containing protein</fullName>
    </recommendedName>
</protein>
<dbReference type="EMBL" id="VSSQ01000958">
    <property type="protein sequence ID" value="MPM03497.1"/>
    <property type="molecule type" value="Genomic_DNA"/>
</dbReference>